<proteinExistence type="predicted"/>
<accession>A0A5C8ZRT1</accession>
<dbReference type="EMBL" id="VRYZ01000006">
    <property type="protein sequence ID" value="TXS90439.1"/>
    <property type="molecule type" value="Genomic_DNA"/>
</dbReference>
<name>A0A5C8ZRT1_9GAMM</name>
<evidence type="ECO:0008006" key="3">
    <source>
        <dbReference type="Google" id="ProtNLM"/>
    </source>
</evidence>
<dbReference type="SUPFAM" id="SSF50630">
    <property type="entry name" value="Acid proteases"/>
    <property type="match status" value="1"/>
</dbReference>
<evidence type="ECO:0000313" key="1">
    <source>
        <dbReference type="EMBL" id="TXS90439.1"/>
    </source>
</evidence>
<dbReference type="InterPro" id="IPR021109">
    <property type="entry name" value="Peptidase_aspartic_dom_sf"/>
</dbReference>
<dbReference type="CDD" id="cd05483">
    <property type="entry name" value="retropepsin_like_bacteria"/>
    <property type="match status" value="1"/>
</dbReference>
<dbReference type="Pfam" id="PF13975">
    <property type="entry name" value="gag-asp_proteas"/>
    <property type="match status" value="1"/>
</dbReference>
<dbReference type="Proteomes" id="UP000321933">
    <property type="component" value="Unassembled WGS sequence"/>
</dbReference>
<dbReference type="Gene3D" id="2.40.70.10">
    <property type="entry name" value="Acid Proteases"/>
    <property type="match status" value="1"/>
</dbReference>
<dbReference type="OrthoDB" id="9179511at2"/>
<gene>
    <name evidence="1" type="ORF">FVW59_13935</name>
</gene>
<dbReference type="InterPro" id="IPR034122">
    <property type="entry name" value="Retropepsin-like_bacterial"/>
</dbReference>
<sequence length="177" mass="19111">MQPLLLTTPLRPEFRRLWLRGAGLLALCLGVSLPARALDFPVELPLARSGAGTLTISAEVGGQHAEFLVDTGAGMVTISRELFEALEDTGELREVRRVALRLANNRVRPVPVYAVEHFRLGQHCDLGPVEVAVLGKGSRNLLGLSALTRAAPFALDTRNPTLFLSQCSDEARVAGLH</sequence>
<comment type="caution">
    <text evidence="1">The sequence shown here is derived from an EMBL/GenBank/DDBJ whole genome shotgun (WGS) entry which is preliminary data.</text>
</comment>
<keyword evidence="2" id="KW-1185">Reference proteome</keyword>
<dbReference type="RefSeq" id="WP_148064965.1">
    <property type="nucleotide sequence ID" value="NZ_VRYZ01000006.1"/>
</dbReference>
<evidence type="ECO:0000313" key="2">
    <source>
        <dbReference type="Proteomes" id="UP000321933"/>
    </source>
</evidence>
<organism evidence="1 2">
    <name type="scientific">Parahaliea aestuarii</name>
    <dbReference type="NCBI Taxonomy" id="1852021"/>
    <lineage>
        <taxon>Bacteria</taxon>
        <taxon>Pseudomonadati</taxon>
        <taxon>Pseudomonadota</taxon>
        <taxon>Gammaproteobacteria</taxon>
        <taxon>Cellvibrionales</taxon>
        <taxon>Halieaceae</taxon>
        <taxon>Parahaliea</taxon>
    </lineage>
</organism>
<reference evidence="1 2" key="1">
    <citation type="submission" date="2019-08" db="EMBL/GenBank/DDBJ databases">
        <title>Parahaliea maris sp. nov., isolated from the surface seawater.</title>
        <authorList>
            <person name="Liu Y."/>
        </authorList>
    </citation>
    <scope>NUCLEOTIDE SEQUENCE [LARGE SCALE GENOMIC DNA]</scope>
    <source>
        <strain evidence="1 2">S2-26</strain>
    </source>
</reference>
<dbReference type="AlphaFoldDB" id="A0A5C8ZRT1"/>
<protein>
    <recommendedName>
        <fullName evidence="3">Peptidase A2 domain-containing protein</fullName>
    </recommendedName>
</protein>